<dbReference type="OrthoDB" id="5963713at2759"/>
<dbReference type="AlphaFoldDB" id="A0A2B4REQ9"/>
<dbReference type="Pfam" id="PF01607">
    <property type="entry name" value="CBM_14"/>
    <property type="match status" value="1"/>
</dbReference>
<feature type="region of interest" description="Disordered" evidence="1">
    <location>
        <begin position="263"/>
        <end position="286"/>
    </location>
</feature>
<name>A0A2B4REQ9_STYPI</name>
<dbReference type="GO" id="GO:0008061">
    <property type="term" value="F:chitin binding"/>
    <property type="evidence" value="ECO:0007669"/>
    <property type="project" value="InterPro"/>
</dbReference>
<dbReference type="InterPro" id="IPR036508">
    <property type="entry name" value="Chitin-bd_dom_sf"/>
</dbReference>
<keyword evidence="4" id="KW-1185">Reference proteome</keyword>
<dbReference type="Proteomes" id="UP000225706">
    <property type="component" value="Unassembled WGS sequence"/>
</dbReference>
<evidence type="ECO:0000313" key="3">
    <source>
        <dbReference type="EMBL" id="PFX14742.1"/>
    </source>
</evidence>
<organism evidence="3 4">
    <name type="scientific">Stylophora pistillata</name>
    <name type="common">Smooth cauliflower coral</name>
    <dbReference type="NCBI Taxonomy" id="50429"/>
    <lineage>
        <taxon>Eukaryota</taxon>
        <taxon>Metazoa</taxon>
        <taxon>Cnidaria</taxon>
        <taxon>Anthozoa</taxon>
        <taxon>Hexacorallia</taxon>
        <taxon>Scleractinia</taxon>
        <taxon>Astrocoeniina</taxon>
        <taxon>Pocilloporidae</taxon>
        <taxon>Stylophora</taxon>
    </lineage>
</organism>
<dbReference type="SUPFAM" id="SSF57625">
    <property type="entry name" value="Invertebrate chitin-binding proteins"/>
    <property type="match status" value="1"/>
</dbReference>
<dbReference type="SMART" id="SM00494">
    <property type="entry name" value="ChtBD2"/>
    <property type="match status" value="1"/>
</dbReference>
<dbReference type="EMBL" id="LSMT01000738">
    <property type="protein sequence ID" value="PFX14742.1"/>
    <property type="molecule type" value="Genomic_DNA"/>
</dbReference>
<comment type="caution">
    <text evidence="3">The sequence shown here is derived from an EMBL/GenBank/DDBJ whole genome shotgun (WGS) entry which is preliminary data.</text>
</comment>
<protein>
    <recommendedName>
        <fullName evidence="2">Chitin-binding type-2 domain-containing protein</fullName>
    </recommendedName>
</protein>
<reference evidence="4" key="1">
    <citation type="journal article" date="2017" name="bioRxiv">
        <title>Comparative analysis of the genomes of Stylophora pistillata and Acropora digitifera provides evidence for extensive differences between species of corals.</title>
        <authorList>
            <person name="Voolstra C.R."/>
            <person name="Li Y."/>
            <person name="Liew Y.J."/>
            <person name="Baumgarten S."/>
            <person name="Zoccola D."/>
            <person name="Flot J.-F."/>
            <person name="Tambutte S."/>
            <person name="Allemand D."/>
            <person name="Aranda M."/>
        </authorList>
    </citation>
    <scope>NUCLEOTIDE SEQUENCE [LARGE SCALE GENOMIC DNA]</scope>
</reference>
<evidence type="ECO:0000256" key="1">
    <source>
        <dbReference type="SAM" id="MobiDB-lite"/>
    </source>
</evidence>
<proteinExistence type="predicted"/>
<dbReference type="Gene3D" id="3.20.20.80">
    <property type="entry name" value="Glycosidases"/>
    <property type="match status" value="1"/>
</dbReference>
<feature type="region of interest" description="Disordered" evidence="1">
    <location>
        <begin position="154"/>
        <end position="202"/>
    </location>
</feature>
<dbReference type="InterPro" id="IPR002557">
    <property type="entry name" value="Chitin-bd_dom"/>
</dbReference>
<feature type="domain" description="Chitin-binding type-2" evidence="2">
    <location>
        <begin position="222"/>
        <end position="278"/>
    </location>
</feature>
<dbReference type="GO" id="GO:0005576">
    <property type="term" value="C:extracellular region"/>
    <property type="evidence" value="ECO:0007669"/>
    <property type="project" value="InterPro"/>
</dbReference>
<evidence type="ECO:0000313" key="4">
    <source>
        <dbReference type="Proteomes" id="UP000225706"/>
    </source>
</evidence>
<sequence length="286" mass="31921">MRHLATQSTNLRVTCKYNTYGPQCKDYAQAELEHHNFFATFNSKCRVYERIYIRGIECRNCTALTSHPSDPAWHIDNYTSSAYGCDFDGKPGMGESEYNFGWYTLGKQEYEASRWKSPHTEGQDSSTVTHEHSLDVTTHQDDSVHGEYLITRLQEDGGSGESVSGMGSSKDIGSGKPGRVSGSKVLHNSPDRMSATDGPNGASEMNAYRGGMRKPKVDSRLKSFCIGKSSGIYTNPFEQKSFIVCSNGVSEERECPGPLLFNPKEKMCDIPDQSKTRGNKEKERNY</sequence>
<accession>A0A2B4REQ9</accession>
<dbReference type="PROSITE" id="PS50940">
    <property type="entry name" value="CHIT_BIND_II"/>
    <property type="match status" value="1"/>
</dbReference>
<evidence type="ECO:0000259" key="2">
    <source>
        <dbReference type="PROSITE" id="PS50940"/>
    </source>
</evidence>
<gene>
    <name evidence="3" type="ORF">AWC38_SpisGene21074</name>
</gene>